<protein>
    <recommendedName>
        <fullName evidence="4">RNA pyrophosphohydrolase</fullName>
        <ecNumber evidence="4">3.6.1.-</ecNumber>
    </recommendedName>
    <alternativeName>
        <fullName evidence="4">(Di)nucleoside polyphosphate hydrolase</fullName>
    </alternativeName>
</protein>
<dbReference type="Proteomes" id="UP000324927">
    <property type="component" value="Unassembled WGS sequence"/>
</dbReference>
<evidence type="ECO:0000313" key="6">
    <source>
        <dbReference type="EMBL" id="KAA0598113.1"/>
    </source>
</evidence>
<keyword evidence="3 4" id="KW-0378">Hydrolase</keyword>
<dbReference type="PANTHER" id="PTHR11839">
    <property type="entry name" value="UDP/ADP-SUGAR PYROPHOSPHATASE"/>
    <property type="match status" value="1"/>
</dbReference>
<comment type="cofactor">
    <cofactor evidence="1">
        <name>Mn(2+)</name>
        <dbReference type="ChEBI" id="CHEBI:29035"/>
    </cofactor>
</comment>
<dbReference type="InterPro" id="IPR015797">
    <property type="entry name" value="NUDIX_hydrolase-like_dom_sf"/>
</dbReference>
<comment type="cofactor">
    <cofactor evidence="4">
        <name>a divalent metal cation</name>
        <dbReference type="ChEBI" id="CHEBI:60240"/>
    </cofactor>
</comment>
<feature type="short sequence motif" description="Nudix box" evidence="4">
    <location>
        <begin position="54"/>
        <end position="75"/>
    </location>
</feature>
<dbReference type="InterPro" id="IPR020476">
    <property type="entry name" value="Nudix_hydrolase"/>
</dbReference>
<dbReference type="InterPro" id="IPR000086">
    <property type="entry name" value="NUDIX_hydrolase_dom"/>
</dbReference>
<dbReference type="OrthoDB" id="9816040at2"/>
<comment type="similarity">
    <text evidence="4">Belongs to the Nudix hydrolase family. RppH subfamily.</text>
</comment>
<reference evidence="6 7" key="1">
    <citation type="submission" date="2019-08" db="EMBL/GenBank/DDBJ databases">
        <authorList>
            <person name="Grouzdev D."/>
            <person name="Tikhonova E."/>
            <person name="Kravchenko I."/>
        </authorList>
    </citation>
    <scope>NUCLEOTIDE SEQUENCE [LARGE SCALE GENOMIC DNA]</scope>
    <source>
        <strain evidence="6 7">59b</strain>
    </source>
</reference>
<gene>
    <name evidence="4" type="primary">rppH</name>
    <name evidence="4" type="synonym">nudH</name>
    <name evidence="6" type="ORF">FZ942_03210</name>
</gene>
<dbReference type="InterPro" id="IPR022927">
    <property type="entry name" value="RppH"/>
</dbReference>
<dbReference type="GO" id="GO:0006753">
    <property type="term" value="P:nucleoside phosphate metabolic process"/>
    <property type="evidence" value="ECO:0007669"/>
    <property type="project" value="TreeGrafter"/>
</dbReference>
<dbReference type="InterPro" id="IPR020084">
    <property type="entry name" value="NUDIX_hydrolase_CS"/>
</dbReference>
<dbReference type="CDD" id="cd03671">
    <property type="entry name" value="NUDIX_Ap4A_hydrolase_plant_like"/>
    <property type="match status" value="1"/>
</dbReference>
<name>A0A5A9GUU1_AZOLI</name>
<dbReference type="PROSITE" id="PS00893">
    <property type="entry name" value="NUDIX_BOX"/>
    <property type="match status" value="1"/>
</dbReference>
<accession>A0A5A9GUU1</accession>
<comment type="caution">
    <text evidence="6">The sequence shown here is derived from an EMBL/GenBank/DDBJ whole genome shotgun (WGS) entry which is preliminary data.</text>
</comment>
<dbReference type="GO" id="GO:0019693">
    <property type="term" value="P:ribose phosphate metabolic process"/>
    <property type="evidence" value="ECO:0007669"/>
    <property type="project" value="TreeGrafter"/>
</dbReference>
<dbReference type="GO" id="GO:0034432">
    <property type="term" value="F:bis(5'-adenosyl)-pentaphosphatase activity"/>
    <property type="evidence" value="ECO:0007669"/>
    <property type="project" value="TreeGrafter"/>
</dbReference>
<evidence type="ECO:0000256" key="2">
    <source>
        <dbReference type="ARBA" id="ARBA00001946"/>
    </source>
</evidence>
<comment type="function">
    <text evidence="4">Accelerates the degradation of transcripts by removing pyrophosphate from the 5'-end of triphosphorylated RNA, leading to a more labile monophosphorylated state that can stimulate subsequent ribonuclease cleavage.</text>
</comment>
<evidence type="ECO:0000256" key="1">
    <source>
        <dbReference type="ARBA" id="ARBA00001936"/>
    </source>
</evidence>
<dbReference type="PANTHER" id="PTHR11839:SF22">
    <property type="entry name" value="NUDIX HYDROLASE 26, CHLOROPLASTIC"/>
    <property type="match status" value="1"/>
</dbReference>
<dbReference type="PRINTS" id="PR00502">
    <property type="entry name" value="NUDIXFAMILY"/>
</dbReference>
<comment type="cofactor">
    <cofactor evidence="2">
        <name>Mg(2+)</name>
        <dbReference type="ChEBI" id="CHEBI:18420"/>
    </cofactor>
</comment>
<evidence type="ECO:0000256" key="3">
    <source>
        <dbReference type="ARBA" id="ARBA00022801"/>
    </source>
</evidence>
<dbReference type="PROSITE" id="PS51462">
    <property type="entry name" value="NUDIX"/>
    <property type="match status" value="1"/>
</dbReference>
<dbReference type="NCBIfam" id="NF001936">
    <property type="entry name" value="PRK00714.1-3"/>
    <property type="match status" value="1"/>
</dbReference>
<dbReference type="Pfam" id="PF00293">
    <property type="entry name" value="NUDIX"/>
    <property type="match status" value="1"/>
</dbReference>
<dbReference type="HAMAP" id="MF_00298">
    <property type="entry name" value="Nudix_RppH"/>
    <property type="match status" value="1"/>
</dbReference>
<organism evidence="6 7">
    <name type="scientific">Azospirillum lipoferum</name>
    <dbReference type="NCBI Taxonomy" id="193"/>
    <lineage>
        <taxon>Bacteria</taxon>
        <taxon>Pseudomonadati</taxon>
        <taxon>Pseudomonadota</taxon>
        <taxon>Alphaproteobacteria</taxon>
        <taxon>Rhodospirillales</taxon>
        <taxon>Azospirillaceae</taxon>
        <taxon>Azospirillum</taxon>
    </lineage>
</organism>
<evidence type="ECO:0000313" key="7">
    <source>
        <dbReference type="Proteomes" id="UP000324927"/>
    </source>
</evidence>
<evidence type="ECO:0000259" key="5">
    <source>
        <dbReference type="PROSITE" id="PS51462"/>
    </source>
</evidence>
<proteinExistence type="inferred from homology"/>
<dbReference type="NCBIfam" id="NF001938">
    <property type="entry name" value="PRK00714.1-5"/>
    <property type="match status" value="1"/>
</dbReference>
<dbReference type="RefSeq" id="WP_149229718.1">
    <property type="nucleotide sequence ID" value="NZ_JALJXJ010000014.1"/>
</dbReference>
<keyword evidence="7" id="KW-1185">Reference proteome</keyword>
<dbReference type="AlphaFoldDB" id="A0A5A9GUU1"/>
<evidence type="ECO:0000256" key="4">
    <source>
        <dbReference type="HAMAP-Rule" id="MF_00298"/>
    </source>
</evidence>
<dbReference type="GO" id="GO:0008893">
    <property type="term" value="F:guanosine-3',5'-bis(diphosphate) 3'-diphosphatase activity"/>
    <property type="evidence" value="ECO:0007669"/>
    <property type="project" value="TreeGrafter"/>
</dbReference>
<dbReference type="Gene3D" id="3.90.79.10">
    <property type="entry name" value="Nucleoside Triphosphate Pyrophosphohydrolase"/>
    <property type="match status" value="1"/>
</dbReference>
<sequence>MTSTIDRTPIDRPSIDRGALPYRPCVGIMLLNDRGEVFVARRCGSEADWQMPQGGIDEGEDARSAAFRELEEEIGTAKAEFIAMTAAPHRYDLPDELLGKVWRGRWRGQEQMWMLARFTGAESDIRLDTGHPEFDAWKWVDAEDLPGLIVAFKRPVYESVLAEFRPLIAPSKG</sequence>
<feature type="domain" description="Nudix hydrolase" evidence="5">
    <location>
        <begin position="21"/>
        <end position="162"/>
    </location>
</feature>
<dbReference type="SUPFAM" id="SSF55811">
    <property type="entry name" value="Nudix"/>
    <property type="match status" value="1"/>
</dbReference>
<dbReference type="EMBL" id="VTTN01000001">
    <property type="protein sequence ID" value="KAA0598113.1"/>
    <property type="molecule type" value="Genomic_DNA"/>
</dbReference>
<dbReference type="EC" id="3.6.1.-" evidence="4"/>